<dbReference type="Proteomes" id="UP000077266">
    <property type="component" value="Unassembled WGS sequence"/>
</dbReference>
<comment type="similarity">
    <text evidence="2">Belongs to the XPC family.</text>
</comment>
<keyword evidence="4" id="KW-0234">DNA repair</keyword>
<dbReference type="AlphaFoldDB" id="A0A165HBZ9"/>
<dbReference type="FunFam" id="3.30.70.2460:FF:000001">
    <property type="entry name" value="DNA repair protein Rad4 family"/>
    <property type="match status" value="1"/>
</dbReference>
<keyword evidence="3" id="KW-0227">DNA damage</keyword>
<dbReference type="Pfam" id="PF10404">
    <property type="entry name" value="BHD_2"/>
    <property type="match status" value="1"/>
</dbReference>
<name>A0A165HBZ9_EXIGL</name>
<dbReference type="InterPro" id="IPR042488">
    <property type="entry name" value="Rad4_BHD3_sf"/>
</dbReference>
<evidence type="ECO:0000256" key="4">
    <source>
        <dbReference type="ARBA" id="ARBA00023204"/>
    </source>
</evidence>
<dbReference type="InterPro" id="IPR004583">
    <property type="entry name" value="DNA_repair_Rad4"/>
</dbReference>
<evidence type="ECO:0000256" key="3">
    <source>
        <dbReference type="ARBA" id="ARBA00022763"/>
    </source>
</evidence>
<dbReference type="GO" id="GO:0006289">
    <property type="term" value="P:nucleotide-excision repair"/>
    <property type="evidence" value="ECO:0007669"/>
    <property type="project" value="InterPro"/>
</dbReference>
<dbReference type="STRING" id="1314781.A0A165HBZ9"/>
<evidence type="ECO:0000313" key="11">
    <source>
        <dbReference type="Proteomes" id="UP000077266"/>
    </source>
</evidence>
<dbReference type="GO" id="GO:0003697">
    <property type="term" value="F:single-stranded DNA binding"/>
    <property type="evidence" value="ECO:0007669"/>
    <property type="project" value="TreeGrafter"/>
</dbReference>
<dbReference type="Pfam" id="PF10405">
    <property type="entry name" value="BHD_3"/>
    <property type="match status" value="1"/>
</dbReference>
<dbReference type="Gene3D" id="3.30.70.2460">
    <property type="entry name" value="Rad4, beta-hairpin domain BHD3"/>
    <property type="match status" value="1"/>
</dbReference>
<organism evidence="10 11">
    <name type="scientific">Exidia glandulosa HHB12029</name>
    <dbReference type="NCBI Taxonomy" id="1314781"/>
    <lineage>
        <taxon>Eukaryota</taxon>
        <taxon>Fungi</taxon>
        <taxon>Dikarya</taxon>
        <taxon>Basidiomycota</taxon>
        <taxon>Agaricomycotina</taxon>
        <taxon>Agaricomycetes</taxon>
        <taxon>Auriculariales</taxon>
        <taxon>Exidiaceae</taxon>
        <taxon>Exidia</taxon>
    </lineage>
</organism>
<dbReference type="InterPro" id="IPR018327">
    <property type="entry name" value="BHD_2"/>
</dbReference>
<dbReference type="SMART" id="SM01030">
    <property type="entry name" value="BHD_1"/>
    <property type="match status" value="1"/>
</dbReference>
<gene>
    <name evidence="10" type="ORF">EXIGLDRAFT_719046</name>
</gene>
<dbReference type="GO" id="GO:0000111">
    <property type="term" value="C:nucleotide-excision repair factor 2 complex"/>
    <property type="evidence" value="ECO:0007669"/>
    <property type="project" value="TreeGrafter"/>
</dbReference>
<keyword evidence="5" id="KW-0539">Nucleus</keyword>
<dbReference type="OrthoDB" id="300780at2759"/>
<keyword evidence="11" id="KW-1185">Reference proteome</keyword>
<dbReference type="SMART" id="SM01032">
    <property type="entry name" value="BHD_3"/>
    <property type="match status" value="1"/>
</dbReference>
<feature type="domain" description="Rad4 beta-hairpin" evidence="9">
    <location>
        <begin position="524"/>
        <end position="598"/>
    </location>
</feature>
<feature type="region of interest" description="Disordered" evidence="6">
    <location>
        <begin position="1"/>
        <end position="21"/>
    </location>
</feature>
<dbReference type="GO" id="GO:0003684">
    <property type="term" value="F:damaged DNA binding"/>
    <property type="evidence" value="ECO:0007669"/>
    <property type="project" value="InterPro"/>
</dbReference>
<dbReference type="SMART" id="SM01031">
    <property type="entry name" value="BHD_2"/>
    <property type="match status" value="1"/>
</dbReference>
<evidence type="ECO:0000259" key="7">
    <source>
        <dbReference type="SMART" id="SM01030"/>
    </source>
</evidence>
<feature type="domain" description="Rad4 beta-hairpin" evidence="8">
    <location>
        <begin position="455"/>
        <end position="517"/>
    </location>
</feature>
<dbReference type="PANTHER" id="PTHR12135:SF0">
    <property type="entry name" value="DNA REPAIR PROTEIN COMPLEMENTING XP-C CELLS"/>
    <property type="match status" value="1"/>
</dbReference>
<evidence type="ECO:0000256" key="6">
    <source>
        <dbReference type="SAM" id="MobiDB-lite"/>
    </source>
</evidence>
<reference evidence="10 11" key="1">
    <citation type="journal article" date="2016" name="Mol. Biol. Evol.">
        <title>Comparative Genomics of Early-Diverging Mushroom-Forming Fungi Provides Insights into the Origins of Lignocellulose Decay Capabilities.</title>
        <authorList>
            <person name="Nagy L.G."/>
            <person name="Riley R."/>
            <person name="Tritt A."/>
            <person name="Adam C."/>
            <person name="Daum C."/>
            <person name="Floudas D."/>
            <person name="Sun H."/>
            <person name="Yadav J.S."/>
            <person name="Pangilinan J."/>
            <person name="Larsson K.H."/>
            <person name="Matsuura K."/>
            <person name="Barry K."/>
            <person name="Labutti K."/>
            <person name="Kuo R."/>
            <person name="Ohm R.A."/>
            <person name="Bhattacharya S.S."/>
            <person name="Shirouzu T."/>
            <person name="Yoshinaga Y."/>
            <person name="Martin F.M."/>
            <person name="Grigoriev I.V."/>
            <person name="Hibbett D.S."/>
        </authorList>
    </citation>
    <scope>NUCLEOTIDE SEQUENCE [LARGE SCALE GENOMIC DNA]</scope>
    <source>
        <strain evidence="10 11">HHB12029</strain>
    </source>
</reference>
<feature type="compositionally biased region" description="Polar residues" evidence="6">
    <location>
        <begin position="723"/>
        <end position="736"/>
    </location>
</feature>
<dbReference type="EMBL" id="KV426021">
    <property type="protein sequence ID" value="KZV91741.1"/>
    <property type="molecule type" value="Genomic_DNA"/>
</dbReference>
<dbReference type="Gene3D" id="3.30.60.290">
    <property type="entry name" value="Rad4, beta-hairpin domain BHD2"/>
    <property type="match status" value="1"/>
</dbReference>
<dbReference type="Pfam" id="PF10403">
    <property type="entry name" value="BHD_1"/>
    <property type="match status" value="1"/>
</dbReference>
<evidence type="ECO:0000256" key="1">
    <source>
        <dbReference type="ARBA" id="ARBA00004123"/>
    </source>
</evidence>
<dbReference type="InterPro" id="IPR038765">
    <property type="entry name" value="Papain-like_cys_pep_sf"/>
</dbReference>
<feature type="compositionally biased region" description="Low complexity" evidence="6">
    <location>
        <begin position="768"/>
        <end position="790"/>
    </location>
</feature>
<dbReference type="InterPro" id="IPR018328">
    <property type="entry name" value="Rad4_beta-hairpin_dom3"/>
</dbReference>
<dbReference type="PANTHER" id="PTHR12135">
    <property type="entry name" value="DNA REPAIR PROTEIN XP-C / RAD4"/>
    <property type="match status" value="1"/>
</dbReference>
<dbReference type="InParanoid" id="A0A165HBZ9"/>
<feature type="compositionally biased region" description="Basic residues" evidence="6">
    <location>
        <begin position="791"/>
        <end position="800"/>
    </location>
</feature>
<dbReference type="GO" id="GO:0005737">
    <property type="term" value="C:cytoplasm"/>
    <property type="evidence" value="ECO:0007669"/>
    <property type="project" value="TreeGrafter"/>
</dbReference>
<feature type="domain" description="Rad4 beta-hairpin" evidence="7">
    <location>
        <begin position="403"/>
        <end position="453"/>
    </location>
</feature>
<feature type="compositionally biased region" description="Low complexity" evidence="6">
    <location>
        <begin position="802"/>
        <end position="812"/>
    </location>
</feature>
<dbReference type="Pfam" id="PF03835">
    <property type="entry name" value="Rad4"/>
    <property type="match status" value="1"/>
</dbReference>
<proteinExistence type="inferred from homology"/>
<sequence length="867" mass="96257">MSDEDISFLGASSGAEDGEMDWEEVDISPAEPVSVNLAPGPVISNKTIEITLPSEKSKGKEKAGPPRVKVMSQAERVARLNSHKIHTVALLASTAIRNRWANDKLLHARLMSLTPLALQHGFSMIHKKLQPDASKRGRLFEAAMSRLCEWWYETFDVYPDVGIKSRTYDQVAAGALDGEEGEVVRSEKSLMKHALQRSGSRDVSAQLFTALCRSLGIPARLVFSVQSVPWQASVGKPKPKKSTPSTPVLGDDSDMEEVPIPGPSKPKAQPAVKLRKRKPPGRKLQEDIRPPLAGWPPVFWTEVFSRPDGRWIPVDPVRNLVNKKRLFEPPKNDPNNRMTYVVAFEEDGYVRDVTRRYARASTKLLRGGRAHKEWWENVLAPLTRPYRLNRDDVEDDELQYQTVIEGMPTSVAAFKDHPLYVLERHLRRDEVIHPRTEVGRFRGDPVFSRSAVISLKTAENWMRQGRTLVEGAQPLKRVPMRAVTINRRREVEAAAAEGEETLQGLYSYAQTKVYVPPPIVDGKVPKNDFGNLDLYVPSMLPAGAVHIPHKGTAKIARQLGFDFAEAVTGFEFKKRRATPIVTGVVVAAENEDALLEAYWASVADSEEKERAKRRERVLKRWTRLVHGLRIRERLQKEYATTSNGVAIDVEVQDEHHAGGFVTELDNVVQHFTLPKPQHVVVENAMRPTTASQLRADADAGDDFVLTTTRDGDEDVDMEEVVPQVSQSTLAPKTMQQLAEERPIEPQRPAAAKRQPSTRSAPAAPPQPVASASRPRRAAAAVARAASTTAARGKKRTRRHSVSSDSATSSVRSEAGSDAEFVPPTPARTVAGRTLRARAPKSAEKVRAEKELERAYRRAVAAATSRDA</sequence>
<dbReference type="GO" id="GO:0071942">
    <property type="term" value="C:XPC complex"/>
    <property type="evidence" value="ECO:0007669"/>
    <property type="project" value="TreeGrafter"/>
</dbReference>
<feature type="region of interest" description="Disordered" evidence="6">
    <location>
        <begin position="708"/>
        <end position="848"/>
    </location>
</feature>
<evidence type="ECO:0000256" key="5">
    <source>
        <dbReference type="ARBA" id="ARBA00023242"/>
    </source>
</evidence>
<protein>
    <submittedName>
        <fullName evidence="10">Rad4-domain-containing protein</fullName>
    </submittedName>
</protein>
<evidence type="ECO:0000313" key="10">
    <source>
        <dbReference type="EMBL" id="KZV91741.1"/>
    </source>
</evidence>
<evidence type="ECO:0000259" key="9">
    <source>
        <dbReference type="SMART" id="SM01032"/>
    </source>
</evidence>
<feature type="region of interest" description="Disordered" evidence="6">
    <location>
        <begin position="232"/>
        <end position="288"/>
    </location>
</feature>
<comment type="subcellular location">
    <subcellularLocation>
        <location evidence="1">Nucleus</location>
    </subcellularLocation>
</comment>
<dbReference type="InterPro" id="IPR018325">
    <property type="entry name" value="Rad4/PNGase_transGLS-fold"/>
</dbReference>
<dbReference type="FunCoup" id="A0A165HBZ9">
    <property type="interactions" value="89"/>
</dbReference>
<dbReference type="SUPFAM" id="SSF54001">
    <property type="entry name" value="Cysteine proteinases"/>
    <property type="match status" value="1"/>
</dbReference>
<evidence type="ECO:0000259" key="8">
    <source>
        <dbReference type="SMART" id="SM01031"/>
    </source>
</evidence>
<accession>A0A165HBZ9</accession>
<dbReference type="GO" id="GO:0006298">
    <property type="term" value="P:mismatch repair"/>
    <property type="evidence" value="ECO:0007669"/>
    <property type="project" value="TreeGrafter"/>
</dbReference>
<evidence type="ECO:0000256" key="2">
    <source>
        <dbReference type="ARBA" id="ARBA00009525"/>
    </source>
</evidence>
<dbReference type="InterPro" id="IPR036985">
    <property type="entry name" value="Transglutaminase-like_sf"/>
</dbReference>
<dbReference type="InterPro" id="IPR018326">
    <property type="entry name" value="Rad4_beta-hairpin_dom1"/>
</dbReference>
<dbReference type="Gene3D" id="2.20.20.110">
    <property type="entry name" value="Rad4, beta-hairpin domain BHD1"/>
    <property type="match status" value="1"/>
</dbReference>
<dbReference type="Gene3D" id="3.90.260.10">
    <property type="entry name" value="Transglutaminase-like"/>
    <property type="match status" value="1"/>
</dbReference>